<evidence type="ECO:0000256" key="7">
    <source>
        <dbReference type="ARBA" id="ARBA00023177"/>
    </source>
</evidence>
<keyword evidence="4 8" id="KW-0812">Transmembrane</keyword>
<protein>
    <recommendedName>
        <fullName evidence="9">Ammonium transporter AmtB-like domain-containing protein</fullName>
    </recommendedName>
</protein>
<name>A0A3S1B9Z7_ELYCH</name>
<dbReference type="Gene3D" id="1.10.3430.10">
    <property type="entry name" value="Ammonium transporter AmtB like domains"/>
    <property type="match status" value="1"/>
</dbReference>
<feature type="domain" description="Ammonium transporter AmtB-like" evidence="9">
    <location>
        <begin position="12"/>
        <end position="210"/>
    </location>
</feature>
<dbReference type="Proteomes" id="UP000271974">
    <property type="component" value="Unassembled WGS sequence"/>
</dbReference>
<keyword evidence="5 8" id="KW-1133">Transmembrane helix</keyword>
<evidence type="ECO:0000313" key="10">
    <source>
        <dbReference type="EMBL" id="RUS75613.1"/>
    </source>
</evidence>
<feature type="transmembrane region" description="Helical" evidence="8">
    <location>
        <begin position="184"/>
        <end position="202"/>
    </location>
</feature>
<feature type="transmembrane region" description="Helical" evidence="8">
    <location>
        <begin position="94"/>
        <end position="116"/>
    </location>
</feature>
<comment type="subcellular location">
    <subcellularLocation>
        <location evidence="1">Membrane</location>
        <topology evidence="1">Multi-pass membrane protein</topology>
    </subcellularLocation>
</comment>
<sequence length="211" mass="22901">MDALETRLDSLETNMNILFLVTMGIIVFFVSGIAYWIIGYALAYGDGNSFIGWTKWASDEVSRIELATFFFQYCFAATAATIVSGALAERCEFIAYFVYSFFITAFIYPVVTHWAWTDEGWLNKGHNYSIDGEYVVVGYSDFAGSGVLHCLSGVAALVGAAILGPRLGRYHSESGTVLPIRGHSVPFAALGGFIPLFGFIAFNGGSQSAIA</sequence>
<dbReference type="Pfam" id="PF00909">
    <property type="entry name" value="Ammonium_transp"/>
    <property type="match status" value="1"/>
</dbReference>
<organism evidence="10 11">
    <name type="scientific">Elysia chlorotica</name>
    <name type="common">Eastern emerald elysia</name>
    <name type="synonym">Sea slug</name>
    <dbReference type="NCBI Taxonomy" id="188477"/>
    <lineage>
        <taxon>Eukaryota</taxon>
        <taxon>Metazoa</taxon>
        <taxon>Spiralia</taxon>
        <taxon>Lophotrochozoa</taxon>
        <taxon>Mollusca</taxon>
        <taxon>Gastropoda</taxon>
        <taxon>Heterobranchia</taxon>
        <taxon>Euthyneura</taxon>
        <taxon>Panpulmonata</taxon>
        <taxon>Sacoglossa</taxon>
        <taxon>Placobranchoidea</taxon>
        <taxon>Plakobranchidae</taxon>
        <taxon>Elysia</taxon>
    </lineage>
</organism>
<dbReference type="GO" id="GO:0008519">
    <property type="term" value="F:ammonium channel activity"/>
    <property type="evidence" value="ECO:0007669"/>
    <property type="project" value="InterPro"/>
</dbReference>
<reference evidence="10 11" key="1">
    <citation type="submission" date="2019-01" db="EMBL/GenBank/DDBJ databases">
        <title>A draft genome assembly of the solar-powered sea slug Elysia chlorotica.</title>
        <authorList>
            <person name="Cai H."/>
            <person name="Li Q."/>
            <person name="Fang X."/>
            <person name="Li J."/>
            <person name="Curtis N.E."/>
            <person name="Altenburger A."/>
            <person name="Shibata T."/>
            <person name="Feng M."/>
            <person name="Maeda T."/>
            <person name="Schwartz J.A."/>
            <person name="Shigenobu S."/>
            <person name="Lundholm N."/>
            <person name="Nishiyama T."/>
            <person name="Yang H."/>
            <person name="Hasebe M."/>
            <person name="Li S."/>
            <person name="Pierce S.K."/>
            <person name="Wang J."/>
        </authorList>
    </citation>
    <scope>NUCLEOTIDE SEQUENCE [LARGE SCALE GENOMIC DNA]</scope>
    <source>
        <strain evidence="10">EC2010</strain>
        <tissue evidence="10">Whole organism of an adult</tissue>
    </source>
</reference>
<dbReference type="SUPFAM" id="SSF111352">
    <property type="entry name" value="Ammonium transporter"/>
    <property type="match status" value="1"/>
</dbReference>
<dbReference type="PANTHER" id="PTHR11730:SF6">
    <property type="entry name" value="AMMONIUM TRANSPORTER"/>
    <property type="match status" value="1"/>
</dbReference>
<evidence type="ECO:0000256" key="5">
    <source>
        <dbReference type="ARBA" id="ARBA00022989"/>
    </source>
</evidence>
<evidence type="ECO:0000256" key="3">
    <source>
        <dbReference type="ARBA" id="ARBA00022448"/>
    </source>
</evidence>
<dbReference type="GO" id="GO:0097272">
    <property type="term" value="P:ammonium homeostasis"/>
    <property type="evidence" value="ECO:0007669"/>
    <property type="project" value="TreeGrafter"/>
</dbReference>
<evidence type="ECO:0000256" key="2">
    <source>
        <dbReference type="ARBA" id="ARBA00005887"/>
    </source>
</evidence>
<keyword evidence="3" id="KW-0813">Transport</keyword>
<dbReference type="InterPro" id="IPR024041">
    <property type="entry name" value="NH4_transpt_AmtB-like_dom"/>
</dbReference>
<keyword evidence="11" id="KW-1185">Reference proteome</keyword>
<evidence type="ECO:0000259" key="9">
    <source>
        <dbReference type="Pfam" id="PF00909"/>
    </source>
</evidence>
<dbReference type="AlphaFoldDB" id="A0A3S1B9Z7"/>
<evidence type="ECO:0000256" key="1">
    <source>
        <dbReference type="ARBA" id="ARBA00004141"/>
    </source>
</evidence>
<evidence type="ECO:0000256" key="6">
    <source>
        <dbReference type="ARBA" id="ARBA00023136"/>
    </source>
</evidence>
<evidence type="ECO:0000313" key="11">
    <source>
        <dbReference type="Proteomes" id="UP000271974"/>
    </source>
</evidence>
<accession>A0A3S1B9Z7</accession>
<feature type="non-terminal residue" evidence="10">
    <location>
        <position position="211"/>
    </location>
</feature>
<comment type="caution">
    <text evidence="10">The sequence shown here is derived from an EMBL/GenBank/DDBJ whole genome shotgun (WGS) entry which is preliminary data.</text>
</comment>
<comment type="similarity">
    <text evidence="2">Belongs to the ammonia transporter channel (TC 1.A.11.2) family.</text>
</comment>
<evidence type="ECO:0000256" key="8">
    <source>
        <dbReference type="SAM" id="Phobius"/>
    </source>
</evidence>
<dbReference type="GO" id="GO:0005886">
    <property type="term" value="C:plasma membrane"/>
    <property type="evidence" value="ECO:0007669"/>
    <property type="project" value="TreeGrafter"/>
</dbReference>
<gene>
    <name evidence="10" type="ORF">EGW08_016639</name>
</gene>
<dbReference type="InterPro" id="IPR029020">
    <property type="entry name" value="Ammonium/urea_transptr"/>
</dbReference>
<feature type="transmembrane region" description="Helical" evidence="8">
    <location>
        <begin position="17"/>
        <end position="44"/>
    </location>
</feature>
<evidence type="ECO:0000256" key="4">
    <source>
        <dbReference type="ARBA" id="ARBA00022692"/>
    </source>
</evidence>
<dbReference type="EMBL" id="RQTK01000725">
    <property type="protein sequence ID" value="RUS75613.1"/>
    <property type="molecule type" value="Genomic_DNA"/>
</dbReference>
<feature type="transmembrane region" description="Helical" evidence="8">
    <location>
        <begin position="64"/>
        <end position="87"/>
    </location>
</feature>
<dbReference type="PANTHER" id="PTHR11730">
    <property type="entry name" value="AMMONIUM TRANSPORTER"/>
    <property type="match status" value="1"/>
</dbReference>
<keyword evidence="6 8" id="KW-0472">Membrane</keyword>
<keyword evidence="7" id="KW-0924">Ammonia transport</keyword>
<dbReference type="STRING" id="188477.A0A3S1B9Z7"/>
<dbReference type="OrthoDB" id="534912at2759"/>
<proteinExistence type="inferred from homology"/>
<feature type="transmembrane region" description="Helical" evidence="8">
    <location>
        <begin position="142"/>
        <end position="163"/>
    </location>
</feature>